<dbReference type="Pfam" id="PF00041">
    <property type="entry name" value="fn3"/>
    <property type="match status" value="1"/>
</dbReference>
<feature type="chain" id="PRO_5039365394" description="Fibronectin type-III domain-containing protein" evidence="3">
    <location>
        <begin position="35"/>
        <end position="1348"/>
    </location>
</feature>
<dbReference type="CDD" id="cd14752">
    <property type="entry name" value="GH31_N"/>
    <property type="match status" value="1"/>
</dbReference>
<dbReference type="InterPro" id="IPR017853">
    <property type="entry name" value="GH"/>
</dbReference>
<dbReference type="PANTHER" id="PTHR43863:SF2">
    <property type="entry name" value="MALTASE-GLUCOAMYLASE"/>
    <property type="match status" value="1"/>
</dbReference>
<feature type="region of interest" description="Disordered" evidence="2">
    <location>
        <begin position="53"/>
        <end position="133"/>
    </location>
</feature>
<dbReference type="Pfam" id="PF01055">
    <property type="entry name" value="Glyco_hydro_31_2nd"/>
    <property type="match status" value="1"/>
</dbReference>
<comment type="similarity">
    <text evidence="1">Belongs to the glycosyl hydrolase 31 family.</text>
</comment>
<dbReference type="Proteomes" id="UP000682811">
    <property type="component" value="Unassembled WGS sequence"/>
</dbReference>
<dbReference type="EMBL" id="BORT01000005">
    <property type="protein sequence ID" value="GIO46743.1"/>
    <property type="molecule type" value="Genomic_DNA"/>
</dbReference>
<dbReference type="GO" id="GO:0004553">
    <property type="term" value="F:hydrolase activity, hydrolyzing O-glycosyl compounds"/>
    <property type="evidence" value="ECO:0007669"/>
    <property type="project" value="InterPro"/>
</dbReference>
<dbReference type="SUPFAM" id="SSF74650">
    <property type="entry name" value="Galactose mutarotase-like"/>
    <property type="match status" value="1"/>
</dbReference>
<dbReference type="Pfam" id="PF17137">
    <property type="entry name" value="DUF5110"/>
    <property type="match status" value="1"/>
</dbReference>
<comment type="caution">
    <text evidence="5">The sequence shown here is derived from an EMBL/GenBank/DDBJ whole genome shotgun (WGS) entry which is preliminary data.</text>
</comment>
<dbReference type="InterPro" id="IPR051816">
    <property type="entry name" value="Glycosyl_Hydrolase_31"/>
</dbReference>
<dbReference type="InterPro" id="IPR000322">
    <property type="entry name" value="Glyco_hydro_31_TIM"/>
</dbReference>
<dbReference type="SUPFAM" id="SSF51445">
    <property type="entry name" value="(Trans)glycosidases"/>
    <property type="match status" value="1"/>
</dbReference>
<dbReference type="InterPro" id="IPR033403">
    <property type="entry name" value="DUF5110"/>
</dbReference>
<dbReference type="InterPro" id="IPR003961">
    <property type="entry name" value="FN3_dom"/>
</dbReference>
<evidence type="ECO:0000256" key="2">
    <source>
        <dbReference type="SAM" id="MobiDB-lite"/>
    </source>
</evidence>
<dbReference type="Pfam" id="PF21365">
    <property type="entry name" value="Glyco_hydro_31_3rd"/>
    <property type="match status" value="1"/>
</dbReference>
<protein>
    <recommendedName>
        <fullName evidence="4">Fibronectin type-III domain-containing protein</fullName>
    </recommendedName>
</protein>
<dbReference type="Gene3D" id="2.60.40.10">
    <property type="entry name" value="Immunoglobulins"/>
    <property type="match status" value="1"/>
</dbReference>
<dbReference type="Pfam" id="PF13802">
    <property type="entry name" value="Gal_mutarotas_2"/>
    <property type="match status" value="1"/>
</dbReference>
<dbReference type="PANTHER" id="PTHR43863">
    <property type="entry name" value="HYDROLASE, PUTATIVE (AFU_ORTHOLOGUE AFUA_1G03140)-RELATED"/>
    <property type="match status" value="1"/>
</dbReference>
<gene>
    <name evidence="5" type="ORF">J34TS1_15080</name>
</gene>
<evidence type="ECO:0000256" key="3">
    <source>
        <dbReference type="SAM" id="SignalP"/>
    </source>
</evidence>
<dbReference type="RefSeq" id="WP_212977723.1">
    <property type="nucleotide sequence ID" value="NZ_AP025343.1"/>
</dbReference>
<dbReference type="Gene3D" id="2.60.40.1180">
    <property type="entry name" value="Golgi alpha-mannosidase II"/>
    <property type="match status" value="2"/>
</dbReference>
<dbReference type="SUPFAM" id="SSF51011">
    <property type="entry name" value="Glycosyl hydrolase domain"/>
    <property type="match status" value="1"/>
</dbReference>
<dbReference type="Gene3D" id="2.60.40.1760">
    <property type="entry name" value="glycosyl hydrolase (family 31)"/>
    <property type="match status" value="1"/>
</dbReference>
<dbReference type="InterPro" id="IPR025887">
    <property type="entry name" value="Glyco_hydro_31_N_dom"/>
</dbReference>
<dbReference type="SMART" id="SM00060">
    <property type="entry name" value="FN3"/>
    <property type="match status" value="1"/>
</dbReference>
<organism evidence="5 6">
    <name type="scientific">Paenibacillus azoreducens</name>
    <dbReference type="NCBI Taxonomy" id="116718"/>
    <lineage>
        <taxon>Bacteria</taxon>
        <taxon>Bacillati</taxon>
        <taxon>Bacillota</taxon>
        <taxon>Bacilli</taxon>
        <taxon>Bacillales</taxon>
        <taxon>Paenibacillaceae</taxon>
        <taxon>Paenibacillus</taxon>
    </lineage>
</organism>
<keyword evidence="6" id="KW-1185">Reference proteome</keyword>
<name>A0A919YCM2_9BACL</name>
<evidence type="ECO:0000313" key="5">
    <source>
        <dbReference type="EMBL" id="GIO46743.1"/>
    </source>
</evidence>
<sequence>MFRFTRFRKSIMTWICIVLLLFTTLVPVSQQAFAGAATGAALAAEIPEAAVNEGDGAVTETPSEAPSEHPKAEVPNELPKEEVPSELPTAEVPNEPLKEEAPSELPKAEVPNEPPKEEAPSELPRKDVSAAPEENSYMNVQSDILDQEILVNLTDEGNIDWIRLGDEEKGIKARKNIGGEKIRFNVFNGGMNKFTDYIAKFTWNDGKPVAKGDNERYGTFVRDINGGWQITVPTSTREMKLKVYAGAWASKGKIEAFFSDNSVPVFVDNYDTVNDSAVRKVYSLSFKGSGAKQSLIVKGTVEGKYHDWGNVSLAAAGLWASASENAPVWPEGSALKATDITENSAVLSWNAAEDPNGVSEYRIYQDNVEIASVKGDATSYEVSGLAAGNTYHFSVEAGNQAGEWTINGPSTSVSTTRFHYIGDIVSFEREGDNTLVFDASPAKVRIKAVSPEIVKVWAEPAGEFDRKYESVAIVNDDLGGSLTLDEKGDYYEVRTSKLLIKVFKAPFRLEYYDLQGNLLSKSKEGKSMGWNGKGEVGVWNEVQSGEHFWGLGEKTESFDRSGQKIYEWGVDLGGASWDAMAPAVGEGRWYGANPHFMSSKGYSIYFDNTSRTCFDMGKSEPGTYSFSSLDPAAGGELLYYFIYGPTPKQMVQKLTDLTGKHFMPPMWAFGNMQSHWGYTQADIERVAKEYRQRQIPLDVMYSDIEWYAKYCAPSEWNSDNFPDPAGMFRKLRDLGMKVSFIDDPNITVSAKDYGIADDKGYFIRDSSGKTKNVNWPWGDESGVIDFFNPEARKWWGDLHNHLADLGVNAFWTDMNEPARYNADWRFWNGEGKEEGDIGEMHNAYAIMHQKSMFDWYKGYTQKRPFILTRSFFTGSQRYAAPWSGDIESGWESMGQQIGLGTGISLSGFNMWGFDIGGFSGNPTPDQFKRWIELASFMPVHRFHYAKWGNPQEAWENGAEDVARKYILQRQRLIPYFYSYMADSVIGTGMEGEYGSGGTGLPLMRAMMLEYPDDSATYNMDSQFMNGQSFLVAPVTDNGTMKDVYLPAGDWYDYSDGKTVYEGNRTLRYPAPLDKLPVFVKAGAIIPMTPAMQYVGEKKIDVMTMDVYPQRAGGTSSFVLYEDDGESLGYEQGRYSTTKFENTVHPGADGATNTFKINARQQGKGRFEPDPRSYMLQFHQTVRNDMTVRQDGIILQEYTSLNELEKAESGWFTDRNSLITYVKIPDRGQETVIELSGRLTGDNPFTVASSFNLSKLEAGKVLHADITVKNNGAYADTVLIMAALYDQAGDIVNVSSIPKTIGAGTAEVVKAGFKLPDRIQGHRVKIFVRDGSSPEAKPFKLLSNELVVQ</sequence>
<dbReference type="GO" id="GO:0030246">
    <property type="term" value="F:carbohydrate binding"/>
    <property type="evidence" value="ECO:0007669"/>
    <property type="project" value="InterPro"/>
</dbReference>
<dbReference type="InterPro" id="IPR048395">
    <property type="entry name" value="Glyco_hydro_31_C"/>
</dbReference>
<feature type="compositionally biased region" description="Basic and acidic residues" evidence="2">
    <location>
        <begin position="66"/>
        <end position="83"/>
    </location>
</feature>
<dbReference type="InterPro" id="IPR013783">
    <property type="entry name" value="Ig-like_fold"/>
</dbReference>
<proteinExistence type="inferred from homology"/>
<dbReference type="Gene3D" id="3.20.20.80">
    <property type="entry name" value="Glycosidases"/>
    <property type="match status" value="1"/>
</dbReference>
<dbReference type="CDD" id="cd00063">
    <property type="entry name" value="FN3"/>
    <property type="match status" value="1"/>
</dbReference>
<reference evidence="5 6" key="1">
    <citation type="submission" date="2021-03" db="EMBL/GenBank/DDBJ databases">
        <title>Antimicrobial resistance genes in bacteria isolated from Japanese honey, and their potential for conferring macrolide and lincosamide resistance in the American foulbrood pathogen Paenibacillus larvae.</title>
        <authorList>
            <person name="Okamoto M."/>
            <person name="Kumagai M."/>
            <person name="Kanamori H."/>
            <person name="Takamatsu D."/>
        </authorList>
    </citation>
    <scope>NUCLEOTIDE SEQUENCE [LARGE SCALE GENOMIC DNA]</scope>
    <source>
        <strain evidence="5 6">J34TS1</strain>
    </source>
</reference>
<dbReference type="InterPro" id="IPR036116">
    <property type="entry name" value="FN3_sf"/>
</dbReference>
<dbReference type="InterPro" id="IPR011013">
    <property type="entry name" value="Gal_mutarotase_sf_dom"/>
</dbReference>
<keyword evidence="3" id="KW-0732">Signal</keyword>
<dbReference type="InterPro" id="IPR013780">
    <property type="entry name" value="Glyco_hydro_b"/>
</dbReference>
<evidence type="ECO:0000256" key="1">
    <source>
        <dbReference type="ARBA" id="ARBA00007806"/>
    </source>
</evidence>
<evidence type="ECO:0000259" key="4">
    <source>
        <dbReference type="PROSITE" id="PS50853"/>
    </source>
</evidence>
<feature type="compositionally biased region" description="Basic and acidic residues" evidence="2">
    <location>
        <begin position="114"/>
        <end position="128"/>
    </location>
</feature>
<dbReference type="GO" id="GO:0005975">
    <property type="term" value="P:carbohydrate metabolic process"/>
    <property type="evidence" value="ECO:0007669"/>
    <property type="project" value="InterPro"/>
</dbReference>
<accession>A0A919YCM2</accession>
<feature type="domain" description="Fibronectin type-III" evidence="4">
    <location>
        <begin position="331"/>
        <end position="421"/>
    </location>
</feature>
<feature type="signal peptide" evidence="3">
    <location>
        <begin position="1"/>
        <end position="34"/>
    </location>
</feature>
<dbReference type="SUPFAM" id="SSF49265">
    <property type="entry name" value="Fibronectin type III"/>
    <property type="match status" value="1"/>
</dbReference>
<evidence type="ECO:0000313" key="6">
    <source>
        <dbReference type="Proteomes" id="UP000682811"/>
    </source>
</evidence>
<dbReference type="PROSITE" id="PS50853">
    <property type="entry name" value="FN3"/>
    <property type="match status" value="1"/>
</dbReference>